<dbReference type="SUPFAM" id="SSF47473">
    <property type="entry name" value="EF-hand"/>
    <property type="match status" value="1"/>
</dbReference>
<dbReference type="InterPro" id="IPR011992">
    <property type="entry name" value="EF-hand-dom_pair"/>
</dbReference>
<accession>R4V2H2</accession>
<proteinExistence type="evidence at transcript level"/>
<evidence type="ECO:0000256" key="1">
    <source>
        <dbReference type="ARBA" id="ARBA00022837"/>
    </source>
</evidence>
<name>R4V2H2_COPFO</name>
<reference evidence="2" key="1">
    <citation type="submission" date="2013-03" db="EMBL/GenBank/DDBJ databases">
        <title>Immune-Related transcriptome of Coptotermes formosanus Shiraki workers: the defense mechanism.</title>
        <authorList>
            <person name="Hussain A."/>
            <person name="Li Y.F."/>
            <person name="Wen S.Y."/>
        </authorList>
    </citation>
    <scope>NUCLEOTIDE SEQUENCE</scope>
</reference>
<sequence length="98" mass="11366">MDLVYCMKTDDKYHWYMLLFRAFDYDRSKTLEPSEIEALSIFIKKQISLEEAKALCKSEGDGESLTFAQYYKHFTGNEVDANIDPYEGNLKTGCCILL</sequence>
<dbReference type="PROSITE" id="PS00018">
    <property type="entry name" value="EF_HAND_1"/>
    <property type="match status" value="1"/>
</dbReference>
<organism evidence="2">
    <name type="scientific">Coptotermes formosanus</name>
    <name type="common">Formosan subterranean termite</name>
    <dbReference type="NCBI Taxonomy" id="36987"/>
    <lineage>
        <taxon>Eukaryota</taxon>
        <taxon>Metazoa</taxon>
        <taxon>Ecdysozoa</taxon>
        <taxon>Arthropoda</taxon>
        <taxon>Hexapoda</taxon>
        <taxon>Insecta</taxon>
        <taxon>Pterygota</taxon>
        <taxon>Neoptera</taxon>
        <taxon>Polyneoptera</taxon>
        <taxon>Dictyoptera</taxon>
        <taxon>Blattodea</taxon>
        <taxon>Blattoidea</taxon>
        <taxon>Termitoidae</taxon>
        <taxon>Rhinotermitidae</taxon>
        <taxon>Coptotermes</taxon>
    </lineage>
</organism>
<keyword evidence="1" id="KW-0106">Calcium</keyword>
<dbReference type="InterPro" id="IPR018247">
    <property type="entry name" value="EF_Hand_1_Ca_BS"/>
</dbReference>
<protein>
    <submittedName>
        <fullName evidence="2">EF-hand family protein</fullName>
    </submittedName>
</protein>
<dbReference type="AlphaFoldDB" id="R4V2H2"/>
<dbReference type="EMBL" id="KC741103">
    <property type="protein sequence ID" value="AGM32927.1"/>
    <property type="molecule type" value="mRNA"/>
</dbReference>
<evidence type="ECO:0000313" key="2">
    <source>
        <dbReference type="EMBL" id="AGM32927.1"/>
    </source>
</evidence>